<dbReference type="Gene3D" id="3.90.550.10">
    <property type="entry name" value="Spore Coat Polysaccharide Biosynthesis Protein SpsA, Chain A"/>
    <property type="match status" value="1"/>
</dbReference>
<name>A0A099IB67_CLOIN</name>
<evidence type="ECO:0000313" key="3">
    <source>
        <dbReference type="Proteomes" id="UP000030008"/>
    </source>
</evidence>
<dbReference type="SUPFAM" id="SSF53448">
    <property type="entry name" value="Nucleotide-diphospho-sugar transferases"/>
    <property type="match status" value="1"/>
</dbReference>
<protein>
    <submittedName>
        <fullName evidence="2">Glycosyl transferase family 2</fullName>
    </submittedName>
</protein>
<gene>
    <name evidence="2" type="ORF">CIAN88_01285</name>
</gene>
<dbReference type="InterPro" id="IPR029044">
    <property type="entry name" value="Nucleotide-diphossugar_trans"/>
</dbReference>
<dbReference type="Proteomes" id="UP000030008">
    <property type="component" value="Unassembled WGS sequence"/>
</dbReference>
<keyword evidence="2" id="KW-0808">Transferase</keyword>
<dbReference type="CDD" id="cd00761">
    <property type="entry name" value="Glyco_tranf_GTA_type"/>
    <property type="match status" value="1"/>
</dbReference>
<reference evidence="2 3" key="1">
    <citation type="submission" date="2014-08" db="EMBL/GenBank/DDBJ databases">
        <title>Clostridium innocuum, an unnegligible vancomycin-resistant pathogen causing extra-intestinal infections.</title>
        <authorList>
            <person name="Feng Y."/>
            <person name="Chiu C.-H."/>
        </authorList>
    </citation>
    <scope>NUCLEOTIDE SEQUENCE [LARGE SCALE GENOMIC DNA]</scope>
    <source>
        <strain evidence="2 3">AN88</strain>
    </source>
</reference>
<accession>A0A099IB67</accession>
<sequence>MSDIKITIMTPTYNRSSFLPKLYETLTKQTVDLTMMEWIIVDDGSTDDTEDIVHKLKEKSPFGINYIKSTNRGKHHAVNMGIENATGEFFFIVDSDDTLPENSIERIIFWFTTLKSEQEKFAGIGGLKSYEFSGDVGESFEGEYLDCSSIERREKNIKGDKAEVFYTDIIKKYRFPEFSGEKFLSECVLWNEIARDGYKIRWFNEPIYRCEYLDSGLTRNIYNHLAKSPKGFLLYTIELMQYEARSELKRMYYAGAYHVLVENIKLSVLSKKLKISVLKIVVGSYIFRIVQKRKGRRINE</sequence>
<dbReference type="GO" id="GO:0016740">
    <property type="term" value="F:transferase activity"/>
    <property type="evidence" value="ECO:0007669"/>
    <property type="project" value="UniProtKB-KW"/>
</dbReference>
<evidence type="ECO:0000259" key="1">
    <source>
        <dbReference type="Pfam" id="PF00535"/>
    </source>
</evidence>
<dbReference type="InterPro" id="IPR001173">
    <property type="entry name" value="Glyco_trans_2-like"/>
</dbReference>
<dbReference type="RefSeq" id="WP_044903497.1">
    <property type="nucleotide sequence ID" value="NZ_JAQCQO010000066.1"/>
</dbReference>
<evidence type="ECO:0000313" key="2">
    <source>
        <dbReference type="EMBL" id="KGJ54875.1"/>
    </source>
</evidence>
<dbReference type="Pfam" id="PF00535">
    <property type="entry name" value="Glycos_transf_2"/>
    <property type="match status" value="1"/>
</dbReference>
<organism evidence="2 3">
    <name type="scientific">Clostridium innocuum</name>
    <dbReference type="NCBI Taxonomy" id="1522"/>
    <lineage>
        <taxon>Bacteria</taxon>
        <taxon>Bacillati</taxon>
        <taxon>Bacillota</taxon>
        <taxon>Clostridia</taxon>
        <taxon>Eubacteriales</taxon>
        <taxon>Clostridiaceae</taxon>
        <taxon>Clostridium</taxon>
    </lineage>
</organism>
<feature type="domain" description="Glycosyltransferase 2-like" evidence="1">
    <location>
        <begin position="7"/>
        <end position="111"/>
    </location>
</feature>
<dbReference type="AlphaFoldDB" id="A0A099IB67"/>
<comment type="caution">
    <text evidence="2">The sequence shown here is derived from an EMBL/GenBank/DDBJ whole genome shotgun (WGS) entry which is preliminary data.</text>
</comment>
<proteinExistence type="predicted"/>
<dbReference type="EMBL" id="JQIF01000006">
    <property type="protein sequence ID" value="KGJ54875.1"/>
    <property type="molecule type" value="Genomic_DNA"/>
</dbReference>
<dbReference type="PANTHER" id="PTHR22916">
    <property type="entry name" value="GLYCOSYLTRANSFERASE"/>
    <property type="match status" value="1"/>
</dbReference>